<dbReference type="Gene3D" id="1.20.1290.10">
    <property type="entry name" value="AhpD-like"/>
    <property type="match status" value="1"/>
</dbReference>
<evidence type="ECO:0000313" key="3">
    <source>
        <dbReference type="Proteomes" id="UP000606494"/>
    </source>
</evidence>
<proteinExistence type="predicted"/>
<dbReference type="PANTHER" id="PTHR35446:SF3">
    <property type="entry name" value="CMD DOMAIN-CONTAINING PROTEIN"/>
    <property type="match status" value="1"/>
</dbReference>
<comment type="caution">
    <text evidence="2">The sequence shown here is derived from an EMBL/GenBank/DDBJ whole genome shotgun (WGS) entry which is preliminary data.</text>
</comment>
<dbReference type="RefSeq" id="WP_190311085.1">
    <property type="nucleotide sequence ID" value="NZ_JACNYK010000010.1"/>
</dbReference>
<dbReference type="InterPro" id="IPR029032">
    <property type="entry name" value="AhpD-like"/>
</dbReference>
<organism evidence="2 3">
    <name type="scientific">Sphingobacterium arenae</name>
    <dbReference type="NCBI Taxonomy" id="1280598"/>
    <lineage>
        <taxon>Bacteria</taxon>
        <taxon>Pseudomonadati</taxon>
        <taxon>Bacteroidota</taxon>
        <taxon>Sphingobacteriia</taxon>
        <taxon>Sphingobacteriales</taxon>
        <taxon>Sphingobacteriaceae</taxon>
        <taxon>Sphingobacterium</taxon>
    </lineage>
</organism>
<reference evidence="2 3" key="1">
    <citation type="submission" date="2020-08" db="EMBL/GenBank/DDBJ databases">
        <title>Sphingobacterium sp. DN00404 isolated from aquaculture water.</title>
        <authorList>
            <person name="Zhang M."/>
        </authorList>
    </citation>
    <scope>NUCLEOTIDE SEQUENCE [LARGE SCALE GENOMIC DNA]</scope>
    <source>
        <strain evidence="2 3">KCTC 32294</strain>
    </source>
</reference>
<dbReference type="NCBIfam" id="TIGR00778">
    <property type="entry name" value="ahpD_dom"/>
    <property type="match status" value="1"/>
</dbReference>
<protein>
    <submittedName>
        <fullName evidence="2">Carboxymuconolactone decarboxylase family protein</fullName>
    </submittedName>
</protein>
<keyword evidence="3" id="KW-1185">Reference proteome</keyword>
<dbReference type="PANTHER" id="PTHR35446">
    <property type="entry name" value="SI:CH211-175M2.5"/>
    <property type="match status" value="1"/>
</dbReference>
<evidence type="ECO:0000259" key="1">
    <source>
        <dbReference type="Pfam" id="PF02627"/>
    </source>
</evidence>
<accession>A0ABR7Y9F0</accession>
<feature type="domain" description="Carboxymuconolactone decarboxylase-like" evidence="1">
    <location>
        <begin position="43"/>
        <end position="101"/>
    </location>
</feature>
<dbReference type="EMBL" id="JACNYK010000010">
    <property type="protein sequence ID" value="MBD1427942.1"/>
    <property type="molecule type" value="Genomic_DNA"/>
</dbReference>
<name>A0ABR7Y9F0_9SPHI</name>
<dbReference type="InterPro" id="IPR003779">
    <property type="entry name" value="CMD-like"/>
</dbReference>
<evidence type="ECO:0000313" key="2">
    <source>
        <dbReference type="EMBL" id="MBD1427942.1"/>
    </source>
</evidence>
<dbReference type="Pfam" id="PF02627">
    <property type="entry name" value="CMD"/>
    <property type="match status" value="1"/>
</dbReference>
<dbReference type="SUPFAM" id="SSF69118">
    <property type="entry name" value="AhpD-like"/>
    <property type="match status" value="1"/>
</dbReference>
<sequence>MEHTFSILKKEEVSEKNRALFEKMERSFGKVPNLYNVIAYSEHALAAYLQLEESPTSLSTKETEAVNLVVSEINNCLYCLSAHTIIAKSAGISAEMALEIRSGHVSSDEKLDRLVKLAKAITENRGSIDESLLTLFFGVGYTRENLVDLIMLIGDRTISNLLHAVTQVPIDFPLAKEISDQETFNQGNH</sequence>
<dbReference type="Proteomes" id="UP000606494">
    <property type="component" value="Unassembled WGS sequence"/>
</dbReference>
<dbReference type="InterPro" id="IPR004675">
    <property type="entry name" value="AhpD_core"/>
</dbReference>
<gene>
    <name evidence="2" type="ORF">H8B17_20375</name>
</gene>